<dbReference type="AlphaFoldDB" id="A0AAN7RML8"/>
<proteinExistence type="predicted"/>
<evidence type="ECO:0000313" key="1">
    <source>
        <dbReference type="EMBL" id="KAK4801948.1"/>
    </source>
</evidence>
<dbReference type="Proteomes" id="UP001346149">
    <property type="component" value="Unassembled WGS sequence"/>
</dbReference>
<keyword evidence="2" id="KW-1185">Reference proteome</keyword>
<gene>
    <name evidence="1" type="ORF">SAY86_000151</name>
</gene>
<sequence length="75" mass="9087">MYVQRKENIQAIRLDEDYDTMRLSWDFCYDEEIDVNISLSNLETLGMDLPESWITEVILDKWALNYIYEEEEEIS</sequence>
<protein>
    <submittedName>
        <fullName evidence="1">Uncharacterized protein</fullName>
    </submittedName>
</protein>
<name>A0AAN7RML8_TRANT</name>
<reference evidence="1 2" key="1">
    <citation type="journal article" date="2023" name="Hortic Res">
        <title>Pangenome of water caltrop reveals structural variations and asymmetric subgenome divergence after allopolyploidization.</title>
        <authorList>
            <person name="Zhang X."/>
            <person name="Chen Y."/>
            <person name="Wang L."/>
            <person name="Yuan Y."/>
            <person name="Fang M."/>
            <person name="Shi L."/>
            <person name="Lu R."/>
            <person name="Comes H.P."/>
            <person name="Ma Y."/>
            <person name="Chen Y."/>
            <person name="Huang G."/>
            <person name="Zhou Y."/>
            <person name="Zheng Z."/>
            <person name="Qiu Y."/>
        </authorList>
    </citation>
    <scope>NUCLEOTIDE SEQUENCE [LARGE SCALE GENOMIC DNA]</scope>
    <source>
        <strain evidence="1">F231</strain>
    </source>
</reference>
<comment type="caution">
    <text evidence="1">The sequence shown here is derived from an EMBL/GenBank/DDBJ whole genome shotgun (WGS) entry which is preliminary data.</text>
</comment>
<organism evidence="1 2">
    <name type="scientific">Trapa natans</name>
    <name type="common">Water chestnut</name>
    <dbReference type="NCBI Taxonomy" id="22666"/>
    <lineage>
        <taxon>Eukaryota</taxon>
        <taxon>Viridiplantae</taxon>
        <taxon>Streptophyta</taxon>
        <taxon>Embryophyta</taxon>
        <taxon>Tracheophyta</taxon>
        <taxon>Spermatophyta</taxon>
        <taxon>Magnoliopsida</taxon>
        <taxon>eudicotyledons</taxon>
        <taxon>Gunneridae</taxon>
        <taxon>Pentapetalae</taxon>
        <taxon>rosids</taxon>
        <taxon>malvids</taxon>
        <taxon>Myrtales</taxon>
        <taxon>Lythraceae</taxon>
        <taxon>Trapa</taxon>
    </lineage>
</organism>
<dbReference type="EMBL" id="JAXQNO010000002">
    <property type="protein sequence ID" value="KAK4801948.1"/>
    <property type="molecule type" value="Genomic_DNA"/>
</dbReference>
<accession>A0AAN7RML8</accession>
<evidence type="ECO:0000313" key="2">
    <source>
        <dbReference type="Proteomes" id="UP001346149"/>
    </source>
</evidence>